<dbReference type="SUPFAM" id="SSF52540">
    <property type="entry name" value="P-loop containing nucleoside triphosphate hydrolases"/>
    <property type="match status" value="2"/>
</dbReference>
<dbReference type="PROSITE" id="PS51146">
    <property type="entry name" value="KAIC"/>
    <property type="match status" value="2"/>
</dbReference>
<evidence type="ECO:0000256" key="1">
    <source>
        <dbReference type="ARBA" id="ARBA00012513"/>
    </source>
</evidence>
<keyword evidence="8" id="KW-0067">ATP-binding</keyword>
<evidence type="ECO:0000256" key="7">
    <source>
        <dbReference type="ARBA" id="ARBA00022801"/>
    </source>
</evidence>
<dbReference type="PANTHER" id="PTHR43637:SF1">
    <property type="entry name" value="UPF0273 PROTEIN TM_0370"/>
    <property type="match status" value="1"/>
</dbReference>
<dbReference type="GO" id="GO:0140664">
    <property type="term" value="F:ATP-dependent DNA damage sensor activity"/>
    <property type="evidence" value="ECO:0007669"/>
    <property type="project" value="InterPro"/>
</dbReference>
<evidence type="ECO:0000256" key="3">
    <source>
        <dbReference type="ARBA" id="ARBA00022679"/>
    </source>
</evidence>
<evidence type="ECO:0000256" key="8">
    <source>
        <dbReference type="ARBA" id="ARBA00022840"/>
    </source>
</evidence>
<keyword evidence="5" id="KW-0547">Nucleotide-binding</keyword>
<dbReference type="PANTHER" id="PTHR43637">
    <property type="entry name" value="UPF0273 PROTEIN TM_0370"/>
    <property type="match status" value="1"/>
</dbReference>
<keyword evidence="7" id="KW-0378">Hydrolase</keyword>
<dbReference type="AlphaFoldDB" id="O58563"/>
<feature type="domain" description="RecA family profile 1" evidence="9">
    <location>
        <begin position="264"/>
        <end position="329"/>
    </location>
</feature>
<sequence length="483" mass="55248">MLLIVGTPFNHIYDLSKDLKYPTKTKLRGKMTKFGIEYFDKYILRGGFPNGSMILIVGEPGTGKTILSATYLYNGAKKFGEKGMYISLAETKWEFYKGMKQLGMDFEELENNGLFKFIDLVTVSKDAVEKEIELLMSEISSFHPKRIVIDSISVFTQLLGAEKTRIFLHTILGRFIKANDATALLIAEKPIGSKTIGYGVEEFVVDGVIILKYKSFGEVTRRVMEIPKMRRRKIERAEYEYVITKNGIEFLTIPELKISEKDYTSEKITTGIERLDEMLDGGIYKGSSVLIVGMTGTGKTTFSLHFAIANALQGRKVAYITFEEPIDQIIRSAKNYGMPIEEVLGRNLKIFAWVPESKTPVHTYIKIKEIIEEFKPEALIIDSLTALREHLDEKELTKMLRYLQLLTKEKRITTYFTFTEEAKFDVVPFTGASTMVDVIILLKYEIENEKIEKRLAIIKARGSNHSRKIHKYEITNRGVEIYE</sequence>
<dbReference type="EnsemblBacteria" id="BAA29927">
    <property type="protein sequence ID" value="BAA29927"/>
    <property type="gene ID" value="BAA29927"/>
</dbReference>
<organism evidence="11 12">
    <name type="scientific">Pyrococcus horikoshii (strain ATCC 700860 / DSM 12428 / JCM 9974 / NBRC 100139 / OT-3)</name>
    <dbReference type="NCBI Taxonomy" id="70601"/>
    <lineage>
        <taxon>Archaea</taxon>
        <taxon>Methanobacteriati</taxon>
        <taxon>Methanobacteriota</taxon>
        <taxon>Thermococci</taxon>
        <taxon>Thermococcales</taxon>
        <taxon>Thermococcaceae</taxon>
        <taxon>Pyrococcus</taxon>
    </lineage>
</organism>
<evidence type="ECO:0000256" key="6">
    <source>
        <dbReference type="ARBA" id="ARBA00022777"/>
    </source>
</evidence>
<dbReference type="PRINTS" id="PR01874">
    <property type="entry name" value="DNAREPAIRADA"/>
</dbReference>
<keyword evidence="6" id="KW-0418">Kinase</keyword>
<dbReference type="eggNOG" id="arCOG01174">
    <property type="taxonomic scope" value="Archaea"/>
</dbReference>
<dbReference type="InterPro" id="IPR014774">
    <property type="entry name" value="KaiC-like_dom"/>
</dbReference>
<keyword evidence="4" id="KW-0677">Repeat</keyword>
<dbReference type="GO" id="GO:0004674">
    <property type="term" value="F:protein serine/threonine kinase activity"/>
    <property type="evidence" value="ECO:0007669"/>
    <property type="project" value="UniProtKB-EC"/>
</dbReference>
<dbReference type="Proteomes" id="UP000000752">
    <property type="component" value="Chromosome"/>
</dbReference>
<gene>
    <name evidence="11" type="ordered locus">PH0833</name>
</gene>
<dbReference type="PIRSF" id="PIRSF039117">
    <property type="entry name" value="KaiC"/>
    <property type="match status" value="1"/>
</dbReference>
<dbReference type="GO" id="GO:0016787">
    <property type="term" value="F:hydrolase activity"/>
    <property type="evidence" value="ECO:0007669"/>
    <property type="project" value="UniProtKB-KW"/>
</dbReference>
<keyword evidence="12" id="KW-1185">Reference proteome</keyword>
<evidence type="ECO:0000313" key="11">
    <source>
        <dbReference type="EMBL" id="BAA29927.1"/>
    </source>
</evidence>
<feature type="domain" description="KaiC" evidence="10">
    <location>
        <begin position="30"/>
        <end position="264"/>
    </location>
</feature>
<dbReference type="Gene3D" id="3.40.50.300">
    <property type="entry name" value="P-loop containing nucleotide triphosphate hydrolases"/>
    <property type="match status" value="2"/>
</dbReference>
<proteinExistence type="predicted"/>
<reference evidence="11 12" key="1">
    <citation type="journal article" date="1998" name="DNA Res.">
        <title>Complete sequence and gene organization of the genome of a hyper-thermophilic archaebacterium, Pyrococcus horikoshii OT3.</title>
        <authorList>
            <person name="Kawarabayasi Y."/>
            <person name="Sawada M."/>
            <person name="Horikawa H."/>
            <person name="Haikawa Y."/>
            <person name="Hino Y."/>
            <person name="Yamamoto S."/>
            <person name="Sekine M."/>
            <person name="Baba S."/>
            <person name="Kosugi H."/>
            <person name="Hosoyama A."/>
            <person name="Nagai Y."/>
            <person name="Sakai M."/>
            <person name="Ogura K."/>
            <person name="Otuka R."/>
            <person name="Nakazawa H."/>
            <person name="Takamiya M."/>
            <person name="Ohfuku Y."/>
            <person name="Funahashi T."/>
            <person name="Tanaka T."/>
            <person name="Kudoh Y."/>
            <person name="Yamazaki J."/>
            <person name="Kushida N."/>
            <person name="Oguchi A."/>
            <person name="Aoki K."/>
            <person name="Nakamura Y."/>
            <person name="Robb T.F."/>
            <person name="Horikoshi K."/>
            <person name="Masuchi Y."/>
            <person name="Shizuya H."/>
            <person name="Kikuchi H."/>
        </authorList>
    </citation>
    <scope>NUCLEOTIDE SEQUENCE [LARGE SCALE GENOMIC DNA]</scope>
    <source>
        <strain evidence="12">ATCC 700860 / DSM 12428 / JCM 9974 / NBRC 100139 / OT-3</strain>
    </source>
</reference>
<dbReference type="SMART" id="SM00382">
    <property type="entry name" value="AAA"/>
    <property type="match status" value="2"/>
</dbReference>
<dbReference type="PIR" id="E71133">
    <property type="entry name" value="E71133"/>
</dbReference>
<evidence type="ECO:0000256" key="2">
    <source>
        <dbReference type="ARBA" id="ARBA00022553"/>
    </source>
</evidence>
<evidence type="ECO:0000256" key="5">
    <source>
        <dbReference type="ARBA" id="ARBA00022741"/>
    </source>
</evidence>
<feature type="domain" description="KaiC" evidence="10">
    <location>
        <begin position="266"/>
        <end position="483"/>
    </location>
</feature>
<keyword evidence="3" id="KW-0808">Transferase</keyword>
<evidence type="ECO:0000256" key="4">
    <source>
        <dbReference type="ARBA" id="ARBA00022737"/>
    </source>
</evidence>
<dbReference type="STRING" id="70601.gene:9377784"/>
<dbReference type="InterPro" id="IPR003593">
    <property type="entry name" value="AAA+_ATPase"/>
</dbReference>
<dbReference type="PROSITE" id="PS50162">
    <property type="entry name" value="RECA_2"/>
    <property type="match status" value="1"/>
</dbReference>
<dbReference type="InterPro" id="IPR030665">
    <property type="entry name" value="KaiC"/>
</dbReference>
<dbReference type="InterPro" id="IPR020588">
    <property type="entry name" value="RecA_ATP-bd"/>
</dbReference>
<dbReference type="EC" id="2.7.11.1" evidence="1"/>
<evidence type="ECO:0000313" key="12">
    <source>
        <dbReference type="Proteomes" id="UP000000752"/>
    </source>
</evidence>
<dbReference type="EMBL" id="BA000001">
    <property type="protein sequence ID" value="BAA29927.1"/>
    <property type="molecule type" value="Genomic_DNA"/>
</dbReference>
<dbReference type="GO" id="GO:0003677">
    <property type="term" value="F:DNA binding"/>
    <property type="evidence" value="ECO:0007669"/>
    <property type="project" value="InterPro"/>
</dbReference>
<dbReference type="InterPro" id="IPR027417">
    <property type="entry name" value="P-loop_NTPase"/>
</dbReference>
<dbReference type="GO" id="GO:0005524">
    <property type="term" value="F:ATP binding"/>
    <property type="evidence" value="ECO:0007669"/>
    <property type="project" value="UniProtKB-KW"/>
</dbReference>
<dbReference type="KEGG" id="pho:PH0833"/>
<name>O58563_PYRHO</name>
<evidence type="ECO:0000259" key="9">
    <source>
        <dbReference type="PROSITE" id="PS50162"/>
    </source>
</evidence>
<dbReference type="InterPro" id="IPR010624">
    <property type="entry name" value="KaiC_dom"/>
</dbReference>
<dbReference type="Pfam" id="PF06745">
    <property type="entry name" value="ATPase"/>
    <property type="match status" value="2"/>
</dbReference>
<evidence type="ECO:0000259" key="10">
    <source>
        <dbReference type="PROSITE" id="PS51146"/>
    </source>
</evidence>
<keyword evidence="2" id="KW-0597">Phosphoprotein</keyword>
<accession>O58563</accession>
<protein>
    <recommendedName>
        <fullName evidence="1">non-specific serine/threonine protein kinase</fullName>
        <ecNumber evidence="1">2.7.11.1</ecNumber>
    </recommendedName>
</protein>
<dbReference type="GO" id="GO:0006281">
    <property type="term" value="P:DNA repair"/>
    <property type="evidence" value="ECO:0007669"/>
    <property type="project" value="InterPro"/>
</dbReference>